<evidence type="ECO:0000313" key="1">
    <source>
        <dbReference type="EMBL" id="MRS61793.1"/>
    </source>
</evidence>
<dbReference type="EMBL" id="WJXZ01000006">
    <property type="protein sequence ID" value="MRS61793.1"/>
    <property type="molecule type" value="Genomic_DNA"/>
</dbReference>
<organism evidence="1 2">
    <name type="scientific">Larkinella terrae</name>
    <dbReference type="NCBI Taxonomy" id="2025311"/>
    <lineage>
        <taxon>Bacteria</taxon>
        <taxon>Pseudomonadati</taxon>
        <taxon>Bacteroidota</taxon>
        <taxon>Cytophagia</taxon>
        <taxon>Cytophagales</taxon>
        <taxon>Spirosomataceae</taxon>
        <taxon>Larkinella</taxon>
    </lineage>
</organism>
<sequence>MSTQQSYTKALPVATGSTGEIFETPESIKIYFEKVRSLLKSGNQYPVNLNDVWPLCYSYKEVAVRALRKQFIEGLDYQSLDKNVKREIGATTTVSYSLSVPCMEFFVARKVRSVFEVYREVFHRVADIVEQKPVQCECGTSLAKLEKKIDSLEKIHNLYIVPKIVKCEIFESEDLVMKKKLHTDIMTIVIDLCKRITVREPERHWKDIFDGFAKDFNVDIRRFPRRGSEHLVDVAIRLGYGVSLWEYVSYACNRRC</sequence>
<protein>
    <submittedName>
        <fullName evidence="1">Uncharacterized protein</fullName>
    </submittedName>
</protein>
<dbReference type="AlphaFoldDB" id="A0A7K0EIX2"/>
<accession>A0A7K0EIX2</accession>
<gene>
    <name evidence="1" type="ORF">GJJ30_10885</name>
</gene>
<reference evidence="1 2" key="1">
    <citation type="journal article" date="2018" name="Antonie Van Leeuwenhoek">
        <title>Larkinella terrae sp. nov., isolated from soil on Jeju Island, South Korea.</title>
        <authorList>
            <person name="Ten L.N."/>
            <person name="Jeon J."/>
            <person name="Park S.J."/>
            <person name="Park S."/>
            <person name="Lee S.Y."/>
            <person name="Kim M.K."/>
            <person name="Jung H.Y."/>
        </authorList>
    </citation>
    <scope>NUCLEOTIDE SEQUENCE [LARGE SCALE GENOMIC DNA]</scope>
    <source>
        <strain evidence="1 2">KCTC 52001</strain>
    </source>
</reference>
<dbReference type="Proteomes" id="UP000441754">
    <property type="component" value="Unassembled WGS sequence"/>
</dbReference>
<evidence type="ECO:0000313" key="2">
    <source>
        <dbReference type="Proteomes" id="UP000441754"/>
    </source>
</evidence>
<proteinExistence type="predicted"/>
<dbReference type="OrthoDB" id="884851at2"/>
<comment type="caution">
    <text evidence="1">The sequence shown here is derived from an EMBL/GenBank/DDBJ whole genome shotgun (WGS) entry which is preliminary data.</text>
</comment>
<name>A0A7K0EIX2_9BACT</name>
<keyword evidence="2" id="KW-1185">Reference proteome</keyword>
<dbReference type="RefSeq" id="WP_154175185.1">
    <property type="nucleotide sequence ID" value="NZ_WJXZ01000006.1"/>
</dbReference>